<evidence type="ECO:0000313" key="4">
    <source>
        <dbReference type="Proteomes" id="UP000318103"/>
    </source>
</evidence>
<dbReference type="EMBL" id="VFNX01000001">
    <property type="protein sequence ID" value="TQK96206.1"/>
    <property type="molecule type" value="Genomic_DNA"/>
</dbReference>
<keyword evidence="4" id="KW-1185">Reference proteome</keyword>
<dbReference type="Proteomes" id="UP000318103">
    <property type="component" value="Unassembled WGS sequence"/>
</dbReference>
<sequence>MKRSEHSIPDASVLSGWHKSSYSDGGSSNCLEVTVWRKSSYSGESGGDCLEATAWRKSTHSGASSGDCLEVNDTAAPTHVPVRDSKRPTGPAVVFSAPAWSAFVGAVKTNA</sequence>
<name>A0A542UAU3_9ACTN</name>
<feature type="domain" description="DUF397" evidence="2">
    <location>
        <begin position="54"/>
        <end position="108"/>
    </location>
</feature>
<feature type="domain" description="DUF397" evidence="2">
    <location>
        <begin position="16"/>
        <end position="33"/>
    </location>
</feature>
<evidence type="ECO:0000313" key="3">
    <source>
        <dbReference type="EMBL" id="TQK96206.1"/>
    </source>
</evidence>
<dbReference type="InterPro" id="IPR007278">
    <property type="entry name" value="DUF397"/>
</dbReference>
<evidence type="ECO:0000256" key="1">
    <source>
        <dbReference type="SAM" id="MobiDB-lite"/>
    </source>
</evidence>
<gene>
    <name evidence="3" type="ORF">FB563_1142</name>
</gene>
<dbReference type="RefSeq" id="WP_142218519.1">
    <property type="nucleotide sequence ID" value="NZ_JBPJFI010000001.1"/>
</dbReference>
<evidence type="ECO:0000259" key="2">
    <source>
        <dbReference type="Pfam" id="PF04149"/>
    </source>
</evidence>
<feature type="region of interest" description="Disordered" evidence="1">
    <location>
        <begin position="1"/>
        <end position="29"/>
    </location>
</feature>
<dbReference type="OrthoDB" id="4570646at2"/>
<reference evidence="3 4" key="1">
    <citation type="submission" date="2019-06" db="EMBL/GenBank/DDBJ databases">
        <title>Sequencing the genomes of 1000 actinobacteria strains.</title>
        <authorList>
            <person name="Klenk H.-P."/>
        </authorList>
    </citation>
    <scope>NUCLEOTIDE SEQUENCE [LARGE SCALE GENOMIC DNA]</scope>
    <source>
        <strain evidence="3 4">DSM 41929</strain>
    </source>
</reference>
<dbReference type="Pfam" id="PF04149">
    <property type="entry name" value="DUF397"/>
    <property type="match status" value="3"/>
</dbReference>
<organism evidence="3 4">
    <name type="scientific">Streptomyces puniciscabiei</name>
    <dbReference type="NCBI Taxonomy" id="164348"/>
    <lineage>
        <taxon>Bacteria</taxon>
        <taxon>Bacillati</taxon>
        <taxon>Actinomycetota</taxon>
        <taxon>Actinomycetes</taxon>
        <taxon>Kitasatosporales</taxon>
        <taxon>Streptomycetaceae</taxon>
        <taxon>Streptomyces</taxon>
    </lineage>
</organism>
<comment type="caution">
    <text evidence="3">The sequence shown here is derived from an EMBL/GenBank/DDBJ whole genome shotgun (WGS) entry which is preliminary data.</text>
</comment>
<accession>A0A542UAU3</accession>
<feature type="domain" description="DUF397" evidence="2">
    <location>
        <begin position="35"/>
        <end position="52"/>
    </location>
</feature>
<feature type="compositionally biased region" description="Polar residues" evidence="1">
    <location>
        <begin position="18"/>
        <end position="29"/>
    </location>
</feature>
<protein>
    <submittedName>
        <fullName evidence="3">Uncharacterized protein DUF397</fullName>
    </submittedName>
</protein>
<dbReference type="AlphaFoldDB" id="A0A542UAU3"/>
<proteinExistence type="predicted"/>